<feature type="transmembrane region" description="Helical" evidence="1">
    <location>
        <begin position="42"/>
        <end position="61"/>
    </location>
</feature>
<name>A0A9D1L3N0_9BACT</name>
<keyword evidence="1" id="KW-0472">Membrane</keyword>
<accession>A0A9D1L3N0</accession>
<organism evidence="2 3">
    <name type="scientific">Candidatus Fimihabitans intestinipullorum</name>
    <dbReference type="NCBI Taxonomy" id="2840820"/>
    <lineage>
        <taxon>Bacteria</taxon>
        <taxon>Bacillati</taxon>
        <taxon>Mycoplasmatota</taxon>
        <taxon>Mycoplasmatota incertae sedis</taxon>
        <taxon>Candidatus Fimihabitans</taxon>
    </lineage>
</organism>
<proteinExistence type="predicted"/>
<reference evidence="2" key="1">
    <citation type="submission" date="2020-10" db="EMBL/GenBank/DDBJ databases">
        <authorList>
            <person name="Gilroy R."/>
        </authorList>
    </citation>
    <scope>NUCLEOTIDE SEQUENCE</scope>
    <source>
        <strain evidence="2">CHK197-8231</strain>
    </source>
</reference>
<reference evidence="2" key="2">
    <citation type="journal article" date="2021" name="PeerJ">
        <title>Extensive microbial diversity within the chicken gut microbiome revealed by metagenomics and culture.</title>
        <authorList>
            <person name="Gilroy R."/>
            <person name="Ravi A."/>
            <person name="Getino M."/>
            <person name="Pursley I."/>
            <person name="Horton D.L."/>
            <person name="Alikhan N.F."/>
            <person name="Baker D."/>
            <person name="Gharbi K."/>
            <person name="Hall N."/>
            <person name="Watson M."/>
            <person name="Adriaenssens E.M."/>
            <person name="Foster-Nyarko E."/>
            <person name="Jarju S."/>
            <person name="Secka A."/>
            <person name="Antonio M."/>
            <person name="Oren A."/>
            <person name="Chaudhuri R.R."/>
            <person name="La Ragione R."/>
            <person name="Hildebrand F."/>
            <person name="Pallen M.J."/>
        </authorList>
    </citation>
    <scope>NUCLEOTIDE SEQUENCE</scope>
    <source>
        <strain evidence="2">CHK197-8231</strain>
    </source>
</reference>
<evidence type="ECO:0000256" key="1">
    <source>
        <dbReference type="SAM" id="Phobius"/>
    </source>
</evidence>
<evidence type="ECO:0000313" key="3">
    <source>
        <dbReference type="Proteomes" id="UP000824087"/>
    </source>
</evidence>
<keyword evidence="1" id="KW-1133">Transmembrane helix</keyword>
<dbReference type="AlphaFoldDB" id="A0A9D1L3N0"/>
<dbReference type="EMBL" id="DVML01000025">
    <property type="protein sequence ID" value="HIU22895.1"/>
    <property type="molecule type" value="Genomic_DNA"/>
</dbReference>
<evidence type="ECO:0000313" key="2">
    <source>
        <dbReference type="EMBL" id="HIU22895.1"/>
    </source>
</evidence>
<dbReference type="SUPFAM" id="SSF82866">
    <property type="entry name" value="Multidrug efflux transporter AcrB transmembrane domain"/>
    <property type="match status" value="1"/>
</dbReference>
<feature type="transmembrane region" description="Helical" evidence="1">
    <location>
        <begin position="67"/>
        <end position="89"/>
    </location>
</feature>
<dbReference type="Proteomes" id="UP000824087">
    <property type="component" value="Unassembled WGS sequence"/>
</dbReference>
<comment type="caution">
    <text evidence="2">The sequence shown here is derived from an EMBL/GenBank/DDBJ whole genome shotgun (WGS) entry which is preliminary data.</text>
</comment>
<gene>
    <name evidence="2" type="ORF">IAD49_04875</name>
</gene>
<keyword evidence="1" id="KW-0812">Transmembrane</keyword>
<protein>
    <submittedName>
        <fullName evidence="2">Uncharacterized protein</fullName>
    </submittedName>
</protein>
<sequence length="111" mass="13682">MKKYLKEYVAEIDAKLAKQKKWTKPEIDEHLIKIQFFQHERIVHLFVTLFYALFLLGFLFLSLRVPLFLIVVFLLGTFLIFYVLHYFFLENHVQYLYKQYDQMQKKKETPR</sequence>